<accession>A0A2T2P4W7</accession>
<feature type="compositionally biased region" description="Basic and acidic residues" evidence="1">
    <location>
        <begin position="56"/>
        <end position="72"/>
    </location>
</feature>
<feature type="compositionally biased region" description="Basic and acidic residues" evidence="1">
    <location>
        <begin position="1037"/>
        <end position="1060"/>
    </location>
</feature>
<feature type="compositionally biased region" description="Polar residues" evidence="1">
    <location>
        <begin position="212"/>
        <end position="224"/>
    </location>
</feature>
<dbReference type="EMBL" id="KZ678130">
    <property type="protein sequence ID" value="PSN72546.1"/>
    <property type="molecule type" value="Genomic_DNA"/>
</dbReference>
<protein>
    <submittedName>
        <fullName evidence="2">Uncharacterized protein</fullName>
    </submittedName>
</protein>
<organism evidence="2 3">
    <name type="scientific">Corynespora cassiicola Philippines</name>
    <dbReference type="NCBI Taxonomy" id="1448308"/>
    <lineage>
        <taxon>Eukaryota</taxon>
        <taxon>Fungi</taxon>
        <taxon>Dikarya</taxon>
        <taxon>Ascomycota</taxon>
        <taxon>Pezizomycotina</taxon>
        <taxon>Dothideomycetes</taxon>
        <taxon>Pleosporomycetidae</taxon>
        <taxon>Pleosporales</taxon>
        <taxon>Corynesporascaceae</taxon>
        <taxon>Corynespora</taxon>
    </lineage>
</organism>
<proteinExistence type="predicted"/>
<dbReference type="STRING" id="1448308.A0A2T2P4W7"/>
<feature type="region of interest" description="Disordered" evidence="1">
    <location>
        <begin position="297"/>
        <end position="344"/>
    </location>
</feature>
<feature type="region of interest" description="Disordered" evidence="1">
    <location>
        <begin position="1223"/>
        <end position="1286"/>
    </location>
</feature>
<evidence type="ECO:0000256" key="1">
    <source>
        <dbReference type="SAM" id="MobiDB-lite"/>
    </source>
</evidence>
<feature type="region of interest" description="Disordered" evidence="1">
    <location>
        <begin position="726"/>
        <end position="810"/>
    </location>
</feature>
<feature type="compositionally biased region" description="Polar residues" evidence="1">
    <location>
        <begin position="1177"/>
        <end position="1191"/>
    </location>
</feature>
<gene>
    <name evidence="2" type="ORF">BS50DRAFT_617752</name>
</gene>
<feature type="region of interest" description="Disordered" evidence="1">
    <location>
        <begin position="357"/>
        <end position="445"/>
    </location>
</feature>
<feature type="region of interest" description="Disordered" evidence="1">
    <location>
        <begin position="212"/>
        <end position="231"/>
    </location>
</feature>
<dbReference type="OrthoDB" id="194139at2759"/>
<feature type="compositionally biased region" description="Basic and acidic residues" evidence="1">
    <location>
        <begin position="1277"/>
        <end position="1286"/>
    </location>
</feature>
<dbReference type="Proteomes" id="UP000240883">
    <property type="component" value="Unassembled WGS sequence"/>
</dbReference>
<feature type="compositionally biased region" description="Basic and acidic residues" evidence="1">
    <location>
        <begin position="728"/>
        <end position="743"/>
    </location>
</feature>
<feature type="region of interest" description="Disordered" evidence="1">
    <location>
        <begin position="950"/>
        <end position="1066"/>
    </location>
</feature>
<keyword evidence="3" id="KW-1185">Reference proteome</keyword>
<feature type="compositionally biased region" description="Basic and acidic residues" evidence="1">
    <location>
        <begin position="541"/>
        <end position="556"/>
    </location>
</feature>
<feature type="region of interest" description="Disordered" evidence="1">
    <location>
        <begin position="625"/>
        <end position="651"/>
    </location>
</feature>
<feature type="region of interest" description="Disordered" evidence="1">
    <location>
        <begin position="1"/>
        <end position="35"/>
    </location>
</feature>
<feature type="compositionally biased region" description="Polar residues" evidence="1">
    <location>
        <begin position="776"/>
        <end position="803"/>
    </location>
</feature>
<feature type="compositionally biased region" description="Polar residues" evidence="1">
    <location>
        <begin position="998"/>
        <end position="1012"/>
    </location>
</feature>
<feature type="region of interest" description="Disordered" evidence="1">
    <location>
        <begin position="56"/>
        <end position="192"/>
    </location>
</feature>
<feature type="compositionally biased region" description="Polar residues" evidence="1">
    <location>
        <begin position="333"/>
        <end position="344"/>
    </location>
</feature>
<feature type="compositionally biased region" description="Polar residues" evidence="1">
    <location>
        <begin position="1159"/>
        <end position="1168"/>
    </location>
</feature>
<feature type="compositionally biased region" description="Polar residues" evidence="1">
    <location>
        <begin position="426"/>
        <end position="445"/>
    </location>
</feature>
<feature type="compositionally biased region" description="Polar residues" evidence="1">
    <location>
        <begin position="759"/>
        <end position="768"/>
    </location>
</feature>
<feature type="region of interest" description="Disordered" evidence="1">
    <location>
        <begin position="538"/>
        <end position="581"/>
    </location>
</feature>
<feature type="compositionally biased region" description="Polar residues" evidence="1">
    <location>
        <begin position="960"/>
        <end position="982"/>
    </location>
</feature>
<evidence type="ECO:0000313" key="3">
    <source>
        <dbReference type="Proteomes" id="UP000240883"/>
    </source>
</evidence>
<reference evidence="2 3" key="1">
    <citation type="journal article" date="2018" name="Front. Microbiol.">
        <title>Genome-Wide Analysis of Corynespora cassiicola Leaf Fall Disease Putative Effectors.</title>
        <authorList>
            <person name="Lopez D."/>
            <person name="Ribeiro S."/>
            <person name="Label P."/>
            <person name="Fumanal B."/>
            <person name="Venisse J.S."/>
            <person name="Kohler A."/>
            <person name="de Oliveira R.R."/>
            <person name="Labutti K."/>
            <person name="Lipzen A."/>
            <person name="Lail K."/>
            <person name="Bauer D."/>
            <person name="Ohm R.A."/>
            <person name="Barry K.W."/>
            <person name="Spatafora J."/>
            <person name="Grigoriev I.V."/>
            <person name="Martin F.M."/>
            <person name="Pujade-Renaud V."/>
        </authorList>
    </citation>
    <scope>NUCLEOTIDE SEQUENCE [LARGE SCALE GENOMIC DNA]</scope>
    <source>
        <strain evidence="2 3">Philippines</strain>
    </source>
</reference>
<feature type="compositionally biased region" description="Basic and acidic residues" evidence="1">
    <location>
        <begin position="309"/>
        <end position="318"/>
    </location>
</feature>
<feature type="compositionally biased region" description="Low complexity" evidence="1">
    <location>
        <begin position="399"/>
        <end position="420"/>
    </location>
</feature>
<evidence type="ECO:0000313" key="2">
    <source>
        <dbReference type="EMBL" id="PSN72546.1"/>
    </source>
</evidence>
<feature type="compositionally biased region" description="Low complexity" evidence="1">
    <location>
        <begin position="73"/>
        <end position="87"/>
    </location>
</feature>
<feature type="region of interest" description="Disordered" evidence="1">
    <location>
        <begin position="1124"/>
        <end position="1194"/>
    </location>
</feature>
<name>A0A2T2P4W7_CORCC</name>
<sequence>MLARASSDAGTRLRRSKSTSSNVHRPLPPGLCYQDPDAAQQYALAAAATAFVRAHDTGASECQQRRGGDISRTRSSTSRKSLLSQGSHFPAREPSSRSLQQSKGGPMSSTSRQSRASTMATEQFPSFHPTPSTNRALSAQPSITLNENSRPSTQPKPSRASASSITSQQIRKARSMYYASSVQTGSPVARPPAKYLTTPPPTTISPSLGTVPTLSSSRMTTQFPPASPRLPVTLAPDETVEKARDKYLQSFRERQVKQKPSIFLAPFRKRQDKAKESEPPAPDVIHVYSGCQQLTADPVHDTNLNDFQPPKDKKERRSFSNSLKNKFKKVFRRSSNSSTTMPVQQIQASRDYFSQFSQQTQNTDEYLNVPSPDDATLRRIRSHTPPFDSELPTLPRPGSSGSNRSLQSLRSNRSNRSNRSLHSEAHSNAPSGSRVTSWGTSSAGGTLTQRDIKRLTVIHEAKDSIGSETERLAGAALPHYHTAPFQQQTHILKDAISLPPSPGQDLSDDITDTTQYTRHPQASSSQMHGAEGEGNVFASKIPKEPHHPAFSKERLPRFSADGRSSINNDRRSPSKDLPANALDLRRSSSIRSFGRAFRSTIRAVTSSEQPCSHIPERTTSVRGVVRIPRPDTAASSVASDSESRENEDDNNELDIINFKMGNIRRPTARDQDIPEVTTPSAEQINHRVHKSLNRWKTPLEETKIPDFTPPTERRFAVTSFVKRTFSRRLSEEEPNVRLSDDKPFSSSNQPAPHEFLVNGLQSLATPNSPKRKLVLSPTTPSVYSRNTDGVSLPPNDSSVSLNAKTDDEPHQTGSALIVTSQSIKSYVIGTPSPRRGHDSSRSSKDWKAWLAHEVSELASLPQEDITIESQYNSLAKHHRELGQIEDEDATISFRKSTEFPNIQTQEGQDVCDKAVDNHGSSSEIYADNSPPTTAASMTVVNEAKLLQPSFKNSISRDNRTPSALSQYSTSSRVDLDNPTSARMNGRFSYIDTSRRSSSRQSKWVENSQNPTYRRSSSCLKDRSSSKPSLSFAIGSSKRSENIQLTEKEMQPDEYNKDNLKENTMPVSGARKSSNLLAADPASSHSISRPKSLQTLSTTFINRSPSNLARYTTSADEHLRSVIPRPSRDRLPRTRTRAHVSPNHQAKLHVRPKSAYNLRDSVSSPTTPTLAHLAPRPSYNSSKQPAAYTQKSLDQKPLSVRSSLEGFDSHILPLHMQYSSSSLALNKEPKSNPEDQDSDSMMDVDIYGSSRGGSVTPGQRMVDTFLRERSTGSPASIFRREETPAFL</sequence>
<feature type="compositionally biased region" description="Polar residues" evidence="1">
    <location>
        <begin position="96"/>
        <end position="170"/>
    </location>
</feature>